<proteinExistence type="predicted"/>
<dbReference type="SUPFAM" id="SSF52833">
    <property type="entry name" value="Thioredoxin-like"/>
    <property type="match status" value="1"/>
</dbReference>
<gene>
    <name evidence="1" type="ORF">D0962_32530</name>
</gene>
<dbReference type="Pfam" id="PF06999">
    <property type="entry name" value="Suc_Fer-like"/>
    <property type="match status" value="1"/>
</dbReference>
<accession>A0A6M0SIM9</accession>
<evidence type="ECO:0000313" key="1">
    <source>
        <dbReference type="EMBL" id="NEZ67432.1"/>
    </source>
</evidence>
<protein>
    <submittedName>
        <fullName evidence="1">Sucrase ferredoxin</fullName>
    </submittedName>
</protein>
<reference evidence="1 2" key="1">
    <citation type="journal article" date="2020" name="Microb. Ecol.">
        <title>Ecogenomics of the Marine Benthic Filamentous Cyanobacterium Adonisia.</title>
        <authorList>
            <person name="Walter J.M."/>
            <person name="Coutinho F.H."/>
            <person name="Leomil L."/>
            <person name="Hargreaves P.I."/>
            <person name="Campeao M.E."/>
            <person name="Vieira V.V."/>
            <person name="Silva B.S."/>
            <person name="Fistarol G.O."/>
            <person name="Salomon P.S."/>
            <person name="Sawabe T."/>
            <person name="Mino S."/>
            <person name="Hosokawa M."/>
            <person name="Miyashita H."/>
            <person name="Maruyama F."/>
            <person name="van Verk M.C."/>
            <person name="Dutilh B.E."/>
            <person name="Thompson C.C."/>
            <person name="Thompson F.L."/>
        </authorList>
    </citation>
    <scope>NUCLEOTIDE SEQUENCE [LARGE SCALE GENOMIC DNA]</scope>
    <source>
        <strain evidence="1 2">CCMR0082</strain>
    </source>
</reference>
<name>A0A6M0SIM9_9CYAN</name>
<organism evidence="1 2">
    <name type="scientific">Adonisia turfae CCMR0082</name>
    <dbReference type="NCBI Taxonomy" id="2304604"/>
    <lineage>
        <taxon>Bacteria</taxon>
        <taxon>Bacillati</taxon>
        <taxon>Cyanobacteriota</taxon>
        <taxon>Adonisia</taxon>
        <taxon>Adonisia turfae</taxon>
    </lineage>
</organism>
<dbReference type="RefSeq" id="WP_163670522.1">
    <property type="nucleotide sequence ID" value="NZ_QZCE01000002.1"/>
</dbReference>
<dbReference type="InterPro" id="IPR036249">
    <property type="entry name" value="Thioredoxin-like_sf"/>
</dbReference>
<sequence>MSSQSITTCPDIDLCAVFSKHSGEDPIGSAPECDRYLIVEVPMPWGRNVLQSKNFPAALLPLLLQAAARSTKGRCLAIAPEPRYHRPGYRRIIYFQRPAEQFSVYDKQEFWLPEHLVVPLVNALSTPAKLKAFEAYRQPATTRDFLVCAHAELDICCGRFSRPIYERLNTYAQKDTVRIWRTSHISSHRLAPTLIDFPEGRYWGHLEPDTSHHLAQRNRSVTDLRSYYRGWAGLPPLAQIVEREIFMERGWDWCTYRQSGWVSAIDEARSQVQIDFTSPDGETGCYRATVTVNGTVMTLHNSGKGDFSPVKQYKISNLEQL</sequence>
<dbReference type="EMBL" id="QZCE01000002">
    <property type="protein sequence ID" value="NEZ67432.1"/>
    <property type="molecule type" value="Genomic_DNA"/>
</dbReference>
<dbReference type="AlphaFoldDB" id="A0A6M0SIM9"/>
<dbReference type="InterPro" id="IPR009737">
    <property type="entry name" value="Aim32/Apd1-like"/>
</dbReference>
<dbReference type="PIRSF" id="PIRSF035042">
    <property type="entry name" value="UCP035042_thirdx"/>
    <property type="match status" value="1"/>
</dbReference>
<comment type="caution">
    <text evidence="1">The sequence shown here is derived from an EMBL/GenBank/DDBJ whole genome shotgun (WGS) entry which is preliminary data.</text>
</comment>
<dbReference type="InterPro" id="IPR010350">
    <property type="entry name" value="Aim32/Apd1-like_bac"/>
</dbReference>
<dbReference type="Proteomes" id="UP000473574">
    <property type="component" value="Unassembled WGS sequence"/>
</dbReference>
<evidence type="ECO:0000313" key="2">
    <source>
        <dbReference type="Proteomes" id="UP000473574"/>
    </source>
</evidence>